<dbReference type="InterPro" id="IPR033867">
    <property type="entry name" value="Mrt4"/>
</dbReference>
<dbReference type="Pfam" id="PF17777">
    <property type="entry name" value="RL10P_insert"/>
    <property type="match status" value="1"/>
</dbReference>
<protein>
    <recommendedName>
        <fullName evidence="6">Ribosome assembly factor mrt4</fullName>
    </recommendedName>
</protein>
<feature type="non-terminal residue" evidence="8">
    <location>
        <position position="196"/>
    </location>
</feature>
<evidence type="ECO:0000256" key="2">
    <source>
        <dbReference type="ARBA" id="ARBA00008889"/>
    </source>
</evidence>
<sequence>MPRSKRVKLISLTKTEAKGRESKTELISQIQQCLDDYAYVYVFAVNNMRNAYLKEVRHAWKTSRFFFGKNKVMAKAFGKTAEDEYQENSRLLGDELTGDVGVFFTNQPPKEVKQFFDNYSQVDYARSGCIATKTVIIPEGPVTRGVNNDPFPNNMESQLRGLGMPTLLKNGVIVSMRDYQICKEGEVLSSKQAQLL</sequence>
<comment type="similarity">
    <text evidence="2 6">Belongs to the universal ribosomal protein uL10 family.</text>
</comment>
<dbReference type="InterPro" id="IPR043141">
    <property type="entry name" value="Ribosomal_uL10-like_sf"/>
</dbReference>
<dbReference type="InterPro" id="IPR043164">
    <property type="entry name" value="Ribosomal_uL10-like_insert_sf"/>
</dbReference>
<accession>A0A9W8EA50</accession>
<evidence type="ECO:0000256" key="5">
    <source>
        <dbReference type="ARBA" id="ARBA00023242"/>
    </source>
</evidence>
<feature type="domain" description="Large ribosomal subunit protein uL10-like insertion" evidence="7">
    <location>
        <begin position="125"/>
        <end position="196"/>
    </location>
</feature>
<dbReference type="SUPFAM" id="SSF160369">
    <property type="entry name" value="Ribosomal protein L10-like"/>
    <property type="match status" value="1"/>
</dbReference>
<evidence type="ECO:0000256" key="3">
    <source>
        <dbReference type="ARBA" id="ARBA00011117"/>
    </source>
</evidence>
<dbReference type="InterPro" id="IPR040637">
    <property type="entry name" value="Ribosomal_uL10-like_insert"/>
</dbReference>
<dbReference type="Pfam" id="PF00466">
    <property type="entry name" value="Ribosomal_L10"/>
    <property type="match status" value="1"/>
</dbReference>
<evidence type="ECO:0000313" key="8">
    <source>
        <dbReference type="EMBL" id="KAJ1970406.1"/>
    </source>
</evidence>
<dbReference type="EMBL" id="JANBQB010001787">
    <property type="protein sequence ID" value="KAJ1970406.1"/>
    <property type="molecule type" value="Genomic_DNA"/>
</dbReference>
<dbReference type="OrthoDB" id="10262308at2759"/>
<dbReference type="PANTHER" id="PTHR45841:SF1">
    <property type="entry name" value="MRNA TURNOVER PROTEIN 4 HOMOLOG"/>
    <property type="match status" value="1"/>
</dbReference>
<dbReference type="PANTHER" id="PTHR45841">
    <property type="entry name" value="MRNA TURNOVER PROTEIN 4 MRTO4"/>
    <property type="match status" value="1"/>
</dbReference>
<dbReference type="Gene3D" id="3.90.105.20">
    <property type="match status" value="1"/>
</dbReference>
<evidence type="ECO:0000256" key="6">
    <source>
        <dbReference type="RuleBase" id="RU364039"/>
    </source>
</evidence>
<comment type="subunit">
    <text evidence="3 6">Associates with the pre-60S ribosomal particle.</text>
</comment>
<dbReference type="GO" id="GO:0003723">
    <property type="term" value="F:RNA binding"/>
    <property type="evidence" value="ECO:0007669"/>
    <property type="project" value="TreeGrafter"/>
</dbReference>
<reference evidence="8" key="1">
    <citation type="submission" date="2022-07" db="EMBL/GenBank/DDBJ databases">
        <title>Phylogenomic reconstructions and comparative analyses of Kickxellomycotina fungi.</title>
        <authorList>
            <person name="Reynolds N.K."/>
            <person name="Stajich J.E."/>
            <person name="Barry K."/>
            <person name="Grigoriev I.V."/>
            <person name="Crous P."/>
            <person name="Smith M.E."/>
        </authorList>
    </citation>
    <scope>NUCLEOTIDE SEQUENCE</scope>
    <source>
        <strain evidence="8">RSA 567</strain>
    </source>
</reference>
<dbReference type="GO" id="GO:0000956">
    <property type="term" value="P:nuclear-transcribed mRNA catabolic process"/>
    <property type="evidence" value="ECO:0007669"/>
    <property type="project" value="TreeGrafter"/>
</dbReference>
<dbReference type="GO" id="GO:0030687">
    <property type="term" value="C:preribosome, large subunit precursor"/>
    <property type="evidence" value="ECO:0007669"/>
    <property type="project" value="TreeGrafter"/>
</dbReference>
<gene>
    <name evidence="8" type="primary">MRT4</name>
    <name evidence="8" type="ORF">H4R34_006066</name>
</gene>
<keyword evidence="9" id="KW-1185">Reference proteome</keyword>
<keyword evidence="4 6" id="KW-0963">Cytoplasm</keyword>
<organism evidence="8 9">
    <name type="scientific">Dimargaris verticillata</name>
    <dbReference type="NCBI Taxonomy" id="2761393"/>
    <lineage>
        <taxon>Eukaryota</taxon>
        <taxon>Fungi</taxon>
        <taxon>Fungi incertae sedis</taxon>
        <taxon>Zoopagomycota</taxon>
        <taxon>Kickxellomycotina</taxon>
        <taxon>Dimargaritomycetes</taxon>
        <taxon>Dimargaritales</taxon>
        <taxon>Dimargaritaceae</taxon>
        <taxon>Dimargaris</taxon>
    </lineage>
</organism>
<dbReference type="InterPro" id="IPR001790">
    <property type="entry name" value="Ribosomal_uL10"/>
</dbReference>
<dbReference type="CDD" id="cd05796">
    <property type="entry name" value="Ribosomal_P0_like"/>
    <property type="match status" value="1"/>
</dbReference>
<dbReference type="Gene3D" id="3.30.70.1730">
    <property type="match status" value="1"/>
</dbReference>
<dbReference type="FunFam" id="3.30.70.1730:FF:000005">
    <property type="entry name" value="Ribosome assembly factor mrt4"/>
    <property type="match status" value="1"/>
</dbReference>
<proteinExistence type="inferred from homology"/>
<comment type="function">
    <text evidence="1 6">Component of the ribosome assembly machinery. Nuclear paralog of the ribosomal protein P0, it binds pre-60S subunits at an early stage of assembly in the nucleolus, and is replaced by P0 in cytoplasmic pre-60S subunits and mature 80S ribosomes.</text>
</comment>
<dbReference type="AlphaFoldDB" id="A0A9W8EA50"/>
<evidence type="ECO:0000313" key="9">
    <source>
        <dbReference type="Proteomes" id="UP001151582"/>
    </source>
</evidence>
<evidence type="ECO:0000259" key="7">
    <source>
        <dbReference type="Pfam" id="PF17777"/>
    </source>
</evidence>
<dbReference type="GO" id="GO:0000027">
    <property type="term" value="P:ribosomal large subunit assembly"/>
    <property type="evidence" value="ECO:0007669"/>
    <property type="project" value="InterPro"/>
</dbReference>
<keyword evidence="5 6" id="KW-0539">Nucleus</keyword>
<dbReference type="InterPro" id="IPR051742">
    <property type="entry name" value="Ribosome_Assembly_uL10"/>
</dbReference>
<evidence type="ECO:0000256" key="1">
    <source>
        <dbReference type="ARBA" id="ARBA00004046"/>
    </source>
</evidence>
<dbReference type="GO" id="GO:0005737">
    <property type="term" value="C:cytoplasm"/>
    <property type="evidence" value="ECO:0007669"/>
    <property type="project" value="UniProtKB-SubCell"/>
</dbReference>
<name>A0A9W8EA50_9FUNG</name>
<keyword evidence="6" id="KW-0690">Ribosome biogenesis</keyword>
<comment type="subcellular location">
    <subcellularLocation>
        <location evidence="6">Cytoplasm</location>
    </subcellularLocation>
    <subcellularLocation>
        <location evidence="6">Nucleus</location>
        <location evidence="6">Nucleolus</location>
    </subcellularLocation>
</comment>
<comment type="caution">
    <text evidence="8">The sequence shown here is derived from an EMBL/GenBank/DDBJ whole genome shotgun (WGS) entry which is preliminary data.</text>
</comment>
<dbReference type="Proteomes" id="UP001151582">
    <property type="component" value="Unassembled WGS sequence"/>
</dbReference>
<dbReference type="GO" id="GO:0006364">
    <property type="term" value="P:rRNA processing"/>
    <property type="evidence" value="ECO:0007669"/>
    <property type="project" value="TreeGrafter"/>
</dbReference>
<dbReference type="GO" id="GO:0005730">
    <property type="term" value="C:nucleolus"/>
    <property type="evidence" value="ECO:0007669"/>
    <property type="project" value="UniProtKB-SubCell"/>
</dbReference>
<dbReference type="FunFam" id="3.90.105.20:FF:000003">
    <property type="entry name" value="Ribosome assembly factor mrt4"/>
    <property type="match status" value="1"/>
</dbReference>
<evidence type="ECO:0000256" key="4">
    <source>
        <dbReference type="ARBA" id="ARBA00022490"/>
    </source>
</evidence>